<dbReference type="PROSITE" id="PS51866">
    <property type="entry name" value="MOP"/>
    <property type="match status" value="2"/>
</dbReference>
<gene>
    <name evidence="4" type="ORF">O1Q98_08125</name>
</gene>
<dbReference type="SUPFAM" id="SSF50331">
    <property type="entry name" value="MOP-like"/>
    <property type="match status" value="2"/>
</dbReference>
<dbReference type="RefSeq" id="WP_125258318.1">
    <property type="nucleotide sequence ID" value="NZ_CP114280.1"/>
</dbReference>
<evidence type="ECO:0000256" key="2">
    <source>
        <dbReference type="PROSITE-ProRule" id="PRU01213"/>
    </source>
</evidence>
<keyword evidence="1 2" id="KW-0500">Molybdenum</keyword>
<evidence type="ECO:0000313" key="5">
    <source>
        <dbReference type="Proteomes" id="UP001219630"/>
    </source>
</evidence>
<keyword evidence="5" id="KW-1185">Reference proteome</keyword>
<evidence type="ECO:0000313" key="4">
    <source>
        <dbReference type="EMBL" id="WFN57168.1"/>
    </source>
</evidence>
<evidence type="ECO:0000256" key="1">
    <source>
        <dbReference type="ARBA" id="ARBA00022505"/>
    </source>
</evidence>
<protein>
    <submittedName>
        <fullName evidence="4">TOBE domain-containing protein</fullName>
    </submittedName>
</protein>
<proteinExistence type="predicted"/>
<dbReference type="Proteomes" id="UP001219630">
    <property type="component" value="Chromosome"/>
</dbReference>
<dbReference type="Gene3D" id="2.40.50.100">
    <property type="match status" value="2"/>
</dbReference>
<reference evidence="4 5" key="1">
    <citation type="submission" date="2022-12" db="EMBL/GenBank/DDBJ databases">
        <title>Complete genome sequencing of Dickeya lacustris type strain LMG30899.</title>
        <authorList>
            <person name="Dobhal S."/>
            <person name="Arizala D."/>
            <person name="Arif M."/>
        </authorList>
    </citation>
    <scope>NUCLEOTIDE SEQUENCE [LARGE SCALE GENOMIC DNA]</scope>
    <source>
        <strain evidence="4 5">LMG30899</strain>
    </source>
</reference>
<name>A0ABY8GB44_9GAMM</name>
<sequence>MSVSARNQLKGIVSQVSEGAVNSEVVLTLESGEQLTTIITRSSVVELGLEPGKTALALIKAPWVVLASADCGLKFSARNQFSGTVDSCINGAVHSTVQIATHAGLILHASVTNESVVEMGLQPGSKVIALIKASSVILATPC</sequence>
<accession>A0ABY8GB44</accession>
<dbReference type="PANTHER" id="PTHR30432">
    <property type="entry name" value="TRANSCRIPTIONAL REGULATOR MODE"/>
    <property type="match status" value="1"/>
</dbReference>
<dbReference type="InterPro" id="IPR005116">
    <property type="entry name" value="Transp-assoc_OB_typ1"/>
</dbReference>
<dbReference type="InterPro" id="IPR051815">
    <property type="entry name" value="Molybdate_resp_trans_reg"/>
</dbReference>
<organism evidence="4 5">
    <name type="scientific">Dickeya lacustris</name>
    <dbReference type="NCBI Taxonomy" id="2259638"/>
    <lineage>
        <taxon>Bacteria</taxon>
        <taxon>Pseudomonadati</taxon>
        <taxon>Pseudomonadota</taxon>
        <taxon>Gammaproteobacteria</taxon>
        <taxon>Enterobacterales</taxon>
        <taxon>Pectobacteriaceae</taxon>
        <taxon>Dickeya</taxon>
    </lineage>
</organism>
<dbReference type="NCBIfam" id="TIGR00638">
    <property type="entry name" value="Mop"/>
    <property type="match status" value="2"/>
</dbReference>
<feature type="domain" description="Mop" evidence="3">
    <location>
        <begin position="74"/>
        <end position="140"/>
    </location>
</feature>
<evidence type="ECO:0000259" key="3">
    <source>
        <dbReference type="PROSITE" id="PS51866"/>
    </source>
</evidence>
<dbReference type="PANTHER" id="PTHR30432:SF1">
    <property type="entry name" value="DNA-BINDING TRANSCRIPTIONAL DUAL REGULATOR MODE"/>
    <property type="match status" value="1"/>
</dbReference>
<dbReference type="InterPro" id="IPR004606">
    <property type="entry name" value="Mop_domain"/>
</dbReference>
<feature type="domain" description="Mop" evidence="3">
    <location>
        <begin position="2"/>
        <end position="68"/>
    </location>
</feature>
<dbReference type="EMBL" id="CP114280">
    <property type="protein sequence ID" value="WFN57168.1"/>
    <property type="molecule type" value="Genomic_DNA"/>
</dbReference>
<dbReference type="Pfam" id="PF03459">
    <property type="entry name" value="TOBE"/>
    <property type="match status" value="2"/>
</dbReference>
<dbReference type="InterPro" id="IPR008995">
    <property type="entry name" value="Mo/tungstate-bd_C_term_dom"/>
</dbReference>